<dbReference type="EMBL" id="JBHUFZ010000027">
    <property type="protein sequence ID" value="MFD1890803.1"/>
    <property type="molecule type" value="Genomic_DNA"/>
</dbReference>
<name>A0ABW4RWS2_9ACTN</name>
<dbReference type="RefSeq" id="WP_343875159.1">
    <property type="nucleotide sequence ID" value="NZ_BAAAIX010000029.1"/>
</dbReference>
<gene>
    <name evidence="1" type="ORF">ACFSCS_11515</name>
</gene>
<dbReference type="InterPro" id="IPR011009">
    <property type="entry name" value="Kinase-like_dom_sf"/>
</dbReference>
<dbReference type="SUPFAM" id="SSF56112">
    <property type="entry name" value="Protein kinase-like (PK-like)"/>
    <property type="match status" value="1"/>
</dbReference>
<dbReference type="Proteomes" id="UP001597326">
    <property type="component" value="Unassembled WGS sequence"/>
</dbReference>
<keyword evidence="2" id="KW-1185">Reference proteome</keyword>
<evidence type="ECO:0000313" key="2">
    <source>
        <dbReference type="Proteomes" id="UP001597326"/>
    </source>
</evidence>
<sequence length="257" mass="27699">MDLEDLEWGDVLADTGEVLVCEALFGEDRVVVKRWRGTALAAELQARRLVGAAGPAQPDLLGGGEGWLVLEDLSESMWRPATGSDLADPSTLRALARWYVSIHELAPAGLPDPVTDLSGLGEVLDGLLPPDLAAPLADRLGQWSMLVAHQPRSLVVGSFDLPAVQVVGAGMDAMLTDLSVAHAGIREEDLVLVRAELDDAGWQHFHQEYAEVSSRPLDEQVWLAQRGIGEVFGLLASVLQGRRPDEARVARLQQLLA</sequence>
<protein>
    <recommendedName>
        <fullName evidence="3">Aminoglycoside phosphotransferase domain-containing protein</fullName>
    </recommendedName>
</protein>
<proteinExistence type="predicted"/>
<comment type="caution">
    <text evidence="1">The sequence shown here is derived from an EMBL/GenBank/DDBJ whole genome shotgun (WGS) entry which is preliminary data.</text>
</comment>
<accession>A0ABW4RWS2</accession>
<reference evidence="2" key="1">
    <citation type="journal article" date="2019" name="Int. J. Syst. Evol. Microbiol.">
        <title>The Global Catalogue of Microorganisms (GCM) 10K type strain sequencing project: providing services to taxonomists for standard genome sequencing and annotation.</title>
        <authorList>
            <consortium name="The Broad Institute Genomics Platform"/>
            <consortium name="The Broad Institute Genome Sequencing Center for Infectious Disease"/>
            <person name="Wu L."/>
            <person name="Ma J."/>
        </authorList>
    </citation>
    <scope>NUCLEOTIDE SEQUENCE [LARGE SCALE GENOMIC DNA]</scope>
    <source>
        <strain evidence="2">CAIM 431</strain>
    </source>
</reference>
<organism evidence="1 2">
    <name type="scientific">Luteococcus peritonei</name>
    <dbReference type="NCBI Taxonomy" id="88874"/>
    <lineage>
        <taxon>Bacteria</taxon>
        <taxon>Bacillati</taxon>
        <taxon>Actinomycetota</taxon>
        <taxon>Actinomycetes</taxon>
        <taxon>Propionibacteriales</taxon>
        <taxon>Propionibacteriaceae</taxon>
        <taxon>Luteococcus</taxon>
    </lineage>
</organism>
<evidence type="ECO:0008006" key="3">
    <source>
        <dbReference type="Google" id="ProtNLM"/>
    </source>
</evidence>
<evidence type="ECO:0000313" key="1">
    <source>
        <dbReference type="EMBL" id="MFD1890803.1"/>
    </source>
</evidence>